<dbReference type="Proteomes" id="UP000319941">
    <property type="component" value="Unassembled WGS sequence"/>
</dbReference>
<dbReference type="InterPro" id="IPR014914">
    <property type="entry name" value="RES_dom"/>
</dbReference>
<evidence type="ECO:0000259" key="1">
    <source>
        <dbReference type="Pfam" id="PF08808"/>
    </source>
</evidence>
<evidence type="ECO:0000313" key="3">
    <source>
        <dbReference type="Proteomes" id="UP000319941"/>
    </source>
</evidence>
<dbReference type="AlphaFoldDB" id="A0A558HNN4"/>
<gene>
    <name evidence="2" type="ORF">FQP86_08905</name>
</gene>
<name>A0A558HNN4_9GAMM</name>
<sequence length="287" mass="32727">MSTITDKYSPLELSYLVEKIKDFDAMSTENRKSFLGELIDTHPLLCYEFTEGSAFRRTRVIPEDFCPSNIDDLLWNPYTISVGRANPQGFSVLYVSDRIETSLREARVIDGTVSLSEFKIRQGKRFRFCPIGELVRVQRTGSSPFIGKHSKRIQNSLNSCESDELKSLLITDSFLLKCFLENNTSYDLSSHIAKCIFDKDVNIEGIAYASVQQDNAQNIAIKSDVFWESWSVVGVRIMSVSYLAEGFYHSFDIGHVTNIDADGSFKWVMNTYRDSGIHPLTPWFRKS</sequence>
<protein>
    <recommendedName>
        <fullName evidence="1">RES domain-containing protein</fullName>
    </recommendedName>
</protein>
<dbReference type="OrthoDB" id="648213at2"/>
<organism evidence="2 3">
    <name type="scientific">Cobetia crustatorum</name>
    <dbReference type="NCBI Taxonomy" id="553385"/>
    <lineage>
        <taxon>Bacteria</taxon>
        <taxon>Pseudomonadati</taxon>
        <taxon>Pseudomonadota</taxon>
        <taxon>Gammaproteobacteria</taxon>
        <taxon>Oceanospirillales</taxon>
        <taxon>Halomonadaceae</taxon>
        <taxon>Cobetia</taxon>
    </lineage>
</organism>
<reference evidence="2 3" key="1">
    <citation type="submission" date="2019-07" db="EMBL/GenBank/DDBJ databases">
        <title>Diversity of Bacteria from Kongsfjorden, Arctic.</title>
        <authorList>
            <person name="Yu Y."/>
        </authorList>
    </citation>
    <scope>NUCLEOTIDE SEQUENCE [LARGE SCALE GENOMIC DNA]</scope>
    <source>
        <strain evidence="2 3">SM1923</strain>
    </source>
</reference>
<comment type="caution">
    <text evidence="2">The sequence shown here is derived from an EMBL/GenBank/DDBJ whole genome shotgun (WGS) entry which is preliminary data.</text>
</comment>
<dbReference type="Pfam" id="PF08808">
    <property type="entry name" value="RES"/>
    <property type="match status" value="1"/>
</dbReference>
<dbReference type="EMBL" id="VNFH01000005">
    <property type="protein sequence ID" value="TVU70717.1"/>
    <property type="molecule type" value="Genomic_DNA"/>
</dbReference>
<feature type="domain" description="RES" evidence="1">
    <location>
        <begin position="80"/>
        <end position="221"/>
    </location>
</feature>
<evidence type="ECO:0000313" key="2">
    <source>
        <dbReference type="EMBL" id="TVU70717.1"/>
    </source>
</evidence>
<keyword evidence="3" id="KW-1185">Reference proteome</keyword>
<dbReference type="RefSeq" id="WP_144727463.1">
    <property type="nucleotide sequence ID" value="NZ_CAWOWR010000107.1"/>
</dbReference>
<proteinExistence type="predicted"/>
<accession>A0A558HNN4</accession>